<reference evidence="11 12" key="1">
    <citation type="journal article" date="2016" name="Proc. Natl. Acad. Sci. U.S.A.">
        <title>Comparative genomics of biotechnologically important yeasts.</title>
        <authorList>
            <person name="Riley R."/>
            <person name="Haridas S."/>
            <person name="Wolfe K.H."/>
            <person name="Lopes M.R."/>
            <person name="Hittinger C.T."/>
            <person name="Goeker M."/>
            <person name="Salamov A.A."/>
            <person name="Wisecaver J.H."/>
            <person name="Long T.M."/>
            <person name="Calvey C.H."/>
            <person name="Aerts A.L."/>
            <person name="Barry K.W."/>
            <person name="Choi C."/>
            <person name="Clum A."/>
            <person name="Coughlan A.Y."/>
            <person name="Deshpande S."/>
            <person name="Douglass A.P."/>
            <person name="Hanson S.J."/>
            <person name="Klenk H.-P."/>
            <person name="LaButti K.M."/>
            <person name="Lapidus A."/>
            <person name="Lindquist E.A."/>
            <person name="Lipzen A.M."/>
            <person name="Meier-Kolthoff J.P."/>
            <person name="Ohm R.A."/>
            <person name="Otillar R.P."/>
            <person name="Pangilinan J.L."/>
            <person name="Peng Y."/>
            <person name="Rokas A."/>
            <person name="Rosa C.A."/>
            <person name="Scheuner C."/>
            <person name="Sibirny A.A."/>
            <person name="Slot J.C."/>
            <person name="Stielow J.B."/>
            <person name="Sun H."/>
            <person name="Kurtzman C.P."/>
            <person name="Blackwell M."/>
            <person name="Grigoriev I.V."/>
            <person name="Jeffries T.W."/>
        </authorList>
    </citation>
    <scope>NUCLEOTIDE SEQUENCE [LARGE SCALE GENOMIC DNA]</scope>
    <source>
        <strain evidence="11 12">NRRL Y-11557</strain>
    </source>
</reference>
<gene>
    <name evidence="11" type="ORF">LIPSTDRAFT_302381</name>
</gene>
<comment type="function">
    <text evidence="7">This protein is an auxiliary protein of DNA polymerase delta and is involved in the control of eukaryotic DNA replication by increasing the polymerase's processivity during elongation of the leading strand.</text>
</comment>
<dbReference type="SUPFAM" id="SSF55979">
    <property type="entry name" value="DNA clamp"/>
    <property type="match status" value="2"/>
</dbReference>
<dbReference type="GO" id="GO:0000710">
    <property type="term" value="P:meiotic mismatch repair"/>
    <property type="evidence" value="ECO:0007669"/>
    <property type="project" value="EnsemblFungi"/>
</dbReference>
<dbReference type="Gene3D" id="3.10.150.10">
    <property type="entry name" value="DNA Polymerase III, subunit A, domain 2"/>
    <property type="match status" value="2"/>
</dbReference>
<dbReference type="GO" id="GO:0030337">
    <property type="term" value="F:DNA polymerase processivity factor activity"/>
    <property type="evidence" value="ECO:0007669"/>
    <property type="project" value="EnsemblFungi"/>
</dbReference>
<dbReference type="EMBL" id="KV454295">
    <property type="protein sequence ID" value="ODQ72625.1"/>
    <property type="molecule type" value="Genomic_DNA"/>
</dbReference>
<keyword evidence="12" id="KW-1185">Reference proteome</keyword>
<organism evidence="11 12">
    <name type="scientific">Lipomyces starkeyi NRRL Y-11557</name>
    <dbReference type="NCBI Taxonomy" id="675824"/>
    <lineage>
        <taxon>Eukaryota</taxon>
        <taxon>Fungi</taxon>
        <taxon>Dikarya</taxon>
        <taxon>Ascomycota</taxon>
        <taxon>Saccharomycotina</taxon>
        <taxon>Lipomycetes</taxon>
        <taxon>Lipomycetales</taxon>
        <taxon>Lipomycetaceae</taxon>
        <taxon>Lipomyces</taxon>
    </lineage>
</organism>
<dbReference type="PROSITE" id="PS00293">
    <property type="entry name" value="PCNA_2"/>
    <property type="match status" value="1"/>
</dbReference>
<dbReference type="FunFam" id="3.10.150.10:FF:000008">
    <property type="entry name" value="Proliferating cell nuclear antigen"/>
    <property type="match status" value="1"/>
</dbReference>
<comment type="similarity">
    <text evidence="2 8">Belongs to the PCNA family.</text>
</comment>
<dbReference type="InterPro" id="IPR046938">
    <property type="entry name" value="DNA_clamp_sf"/>
</dbReference>
<feature type="domain" description="Proliferating cell nuclear antigen PCNA C-terminal" evidence="10">
    <location>
        <begin position="127"/>
        <end position="253"/>
    </location>
</feature>
<dbReference type="Pfam" id="PF00705">
    <property type="entry name" value="PCNA_N"/>
    <property type="match status" value="1"/>
</dbReference>
<dbReference type="GO" id="GO:0000781">
    <property type="term" value="C:chromosome, telomeric region"/>
    <property type="evidence" value="ECO:0007669"/>
    <property type="project" value="GOC"/>
</dbReference>
<keyword evidence="5 7" id="KW-0539">Nucleus</keyword>
<dbReference type="GO" id="GO:0006289">
    <property type="term" value="P:nucleotide-excision repair"/>
    <property type="evidence" value="ECO:0007669"/>
    <property type="project" value="EnsemblFungi"/>
</dbReference>
<dbReference type="GO" id="GO:0043596">
    <property type="term" value="C:nuclear replication fork"/>
    <property type="evidence" value="ECO:0007669"/>
    <property type="project" value="EnsemblFungi"/>
</dbReference>
<evidence type="ECO:0000313" key="11">
    <source>
        <dbReference type="EMBL" id="ODQ72625.1"/>
    </source>
</evidence>
<evidence type="ECO:0000256" key="6">
    <source>
        <dbReference type="ARBA" id="ARBA00054163"/>
    </source>
</evidence>
<dbReference type="STRING" id="675824.A0A1E3Q4I7"/>
<evidence type="ECO:0000256" key="5">
    <source>
        <dbReference type="ARBA" id="ARBA00023242"/>
    </source>
</evidence>
<evidence type="ECO:0000259" key="10">
    <source>
        <dbReference type="Pfam" id="PF02747"/>
    </source>
</evidence>
<dbReference type="InterPro" id="IPR022659">
    <property type="entry name" value="Pr_cel_nuc_antig_CS"/>
</dbReference>
<dbReference type="Proteomes" id="UP000094385">
    <property type="component" value="Unassembled WGS sequence"/>
</dbReference>
<evidence type="ECO:0000256" key="1">
    <source>
        <dbReference type="ARBA" id="ARBA00004123"/>
    </source>
</evidence>
<evidence type="ECO:0000256" key="8">
    <source>
        <dbReference type="RuleBase" id="RU003671"/>
    </source>
</evidence>
<dbReference type="GO" id="GO:0042802">
    <property type="term" value="F:identical protein binding"/>
    <property type="evidence" value="ECO:0007669"/>
    <property type="project" value="EnsemblFungi"/>
</dbReference>
<evidence type="ECO:0000256" key="7">
    <source>
        <dbReference type="RuleBase" id="RU000641"/>
    </source>
</evidence>
<sequence>MLEGKLEQASLFKKVVEAVRELVQDCNFDCTENGLALQAMDTSHVSLVSLLLTADGFSEYRCDRNLALGINLVSLTKILRCGNNEDILTLEAGDSADSLVVRFENTQQDRMSEYALKLMDIDQEHLGIPETEYAASITMPSTEFQRICRDMQSISESITIDCTKGGVKFTCEGDIGSGSVTLKPNSSADKPELCTKIDLSEPVSLTLSTKYLLNFCKATGLSQQVTLKLADENPILVEYPLSAGHLRFYLAPKLDE</sequence>
<dbReference type="AlphaFoldDB" id="A0A1E3Q4I7"/>
<dbReference type="PROSITE" id="PS01251">
    <property type="entry name" value="PCNA_1"/>
    <property type="match status" value="1"/>
</dbReference>
<dbReference type="GO" id="GO:0031509">
    <property type="term" value="P:subtelomeric heterochromatin formation"/>
    <property type="evidence" value="ECO:0007669"/>
    <property type="project" value="EnsemblFungi"/>
</dbReference>
<dbReference type="PANTHER" id="PTHR11352:SF0">
    <property type="entry name" value="PROLIFERATING CELL NUCLEAR ANTIGEN"/>
    <property type="match status" value="1"/>
</dbReference>
<name>A0A1E3Q4I7_LIPST</name>
<evidence type="ECO:0000256" key="3">
    <source>
        <dbReference type="ARBA" id="ARBA00022705"/>
    </source>
</evidence>
<comment type="subcellular location">
    <subcellularLocation>
        <location evidence="1 7">Nucleus</location>
    </subcellularLocation>
</comment>
<feature type="domain" description="Proliferating cell nuclear antigen PCNA N-terminal" evidence="9">
    <location>
        <begin position="1"/>
        <end position="124"/>
    </location>
</feature>
<dbReference type="GO" id="GO:0005654">
    <property type="term" value="C:nucleoplasm"/>
    <property type="evidence" value="ECO:0007669"/>
    <property type="project" value="EnsemblFungi"/>
</dbReference>
<dbReference type="GO" id="GO:0045740">
    <property type="term" value="P:positive regulation of DNA replication"/>
    <property type="evidence" value="ECO:0007669"/>
    <property type="project" value="EnsemblFungi"/>
</dbReference>
<dbReference type="OrthoDB" id="534348at2759"/>
<dbReference type="Pfam" id="PF02747">
    <property type="entry name" value="PCNA_C"/>
    <property type="match status" value="1"/>
</dbReference>
<evidence type="ECO:0000313" key="12">
    <source>
        <dbReference type="Proteomes" id="UP000094385"/>
    </source>
</evidence>
<dbReference type="InterPro" id="IPR022648">
    <property type="entry name" value="Pr_cel_nuc_antig_N"/>
</dbReference>
<keyword evidence="4 8" id="KW-0238">DNA-binding</keyword>
<evidence type="ECO:0000256" key="2">
    <source>
        <dbReference type="ARBA" id="ARBA00010462"/>
    </source>
</evidence>
<protein>
    <recommendedName>
        <fullName evidence="7">DNA sliding clamp PCNA</fullName>
    </recommendedName>
</protein>
<dbReference type="GO" id="GO:0045739">
    <property type="term" value="P:positive regulation of DNA repair"/>
    <property type="evidence" value="ECO:0007669"/>
    <property type="project" value="EnsemblFungi"/>
</dbReference>
<dbReference type="GO" id="GO:0035753">
    <property type="term" value="P:maintenance of DNA trinucleotide repeats"/>
    <property type="evidence" value="ECO:0007669"/>
    <property type="project" value="EnsemblFungi"/>
</dbReference>
<dbReference type="GO" id="GO:0006272">
    <property type="term" value="P:leading strand elongation"/>
    <property type="evidence" value="ECO:0007669"/>
    <property type="project" value="EnsemblFungi"/>
</dbReference>
<dbReference type="GO" id="GO:0070987">
    <property type="term" value="P:error-free translesion synthesis"/>
    <property type="evidence" value="ECO:0007669"/>
    <property type="project" value="EnsemblFungi"/>
</dbReference>
<dbReference type="GO" id="GO:0042276">
    <property type="term" value="P:error-prone translesion synthesis"/>
    <property type="evidence" value="ECO:0007669"/>
    <property type="project" value="EnsemblFungi"/>
</dbReference>
<dbReference type="GO" id="GO:0070914">
    <property type="term" value="P:UV-damage excision repair"/>
    <property type="evidence" value="ECO:0007669"/>
    <property type="project" value="EnsemblFungi"/>
</dbReference>
<dbReference type="PRINTS" id="PR00339">
    <property type="entry name" value="PCNACYCLIN"/>
</dbReference>
<comment type="function">
    <text evidence="6">This protein is an auxiliary protein of DNA polymerase delta and is involved in the control of eukaryotic DNA replication by increasing the polymerase's processibility during elongation of the leading strand. Involved in DNA repair.</text>
</comment>
<dbReference type="HAMAP" id="MF_00317">
    <property type="entry name" value="DNApol_clamp_arch"/>
    <property type="match status" value="1"/>
</dbReference>
<dbReference type="GO" id="GO:1903459">
    <property type="term" value="P:mitotic DNA replication lagging strand elongation"/>
    <property type="evidence" value="ECO:0007669"/>
    <property type="project" value="EnsemblFungi"/>
</dbReference>
<evidence type="ECO:0000256" key="4">
    <source>
        <dbReference type="ARBA" id="ARBA00023125"/>
    </source>
</evidence>
<evidence type="ECO:0000259" key="9">
    <source>
        <dbReference type="Pfam" id="PF00705"/>
    </source>
</evidence>
<dbReference type="InterPro" id="IPR022649">
    <property type="entry name" value="Pr_cel_nuc_antig_C"/>
</dbReference>
<dbReference type="GO" id="GO:0030466">
    <property type="term" value="P:silent mating-type cassette heterochromatin formation"/>
    <property type="evidence" value="ECO:0007669"/>
    <property type="project" value="EnsemblFungi"/>
</dbReference>
<accession>A0A1E3Q4I7</accession>
<dbReference type="CDD" id="cd00577">
    <property type="entry name" value="PCNA"/>
    <property type="match status" value="1"/>
</dbReference>
<dbReference type="InterPro" id="IPR000730">
    <property type="entry name" value="Pr_cel_nuc_antig"/>
</dbReference>
<dbReference type="GO" id="GO:0043626">
    <property type="term" value="C:PCNA complex"/>
    <property type="evidence" value="ECO:0007669"/>
    <property type="project" value="EnsemblFungi"/>
</dbReference>
<dbReference type="FunFam" id="3.10.150.10:FF:000006">
    <property type="entry name" value="Proliferating cell nuclear antigen"/>
    <property type="match status" value="1"/>
</dbReference>
<dbReference type="GO" id="GO:0000785">
    <property type="term" value="C:chromatin"/>
    <property type="evidence" value="ECO:0007669"/>
    <property type="project" value="EnsemblFungi"/>
</dbReference>
<dbReference type="GO" id="GO:0003677">
    <property type="term" value="F:DNA binding"/>
    <property type="evidence" value="ECO:0007669"/>
    <property type="project" value="UniProtKB-KW"/>
</dbReference>
<keyword evidence="3 8" id="KW-0235">DNA replication</keyword>
<dbReference type="NCBIfam" id="TIGR00590">
    <property type="entry name" value="pcna"/>
    <property type="match status" value="1"/>
</dbReference>
<dbReference type="GO" id="GO:0034087">
    <property type="term" value="P:establishment of mitotic sister chromatid cohesion"/>
    <property type="evidence" value="ECO:0007669"/>
    <property type="project" value="EnsemblFungi"/>
</dbReference>
<dbReference type="GO" id="GO:0035861">
    <property type="term" value="C:site of double-strand break"/>
    <property type="evidence" value="ECO:0007669"/>
    <property type="project" value="EnsemblFungi"/>
</dbReference>
<dbReference type="PANTHER" id="PTHR11352">
    <property type="entry name" value="PROLIFERATING CELL NUCLEAR ANTIGEN"/>
    <property type="match status" value="1"/>
</dbReference>
<proteinExistence type="inferred from homology"/>